<dbReference type="GO" id="GO:0032451">
    <property type="term" value="F:demethylase activity"/>
    <property type="evidence" value="ECO:0007669"/>
    <property type="project" value="TreeGrafter"/>
</dbReference>
<dbReference type="PANTHER" id="PTHR12463">
    <property type="entry name" value="OXYGENASE-RELATED"/>
    <property type="match status" value="1"/>
</dbReference>
<evidence type="ECO:0000313" key="2">
    <source>
        <dbReference type="EMBL" id="JAG12234.1"/>
    </source>
</evidence>
<dbReference type="InterPro" id="IPR037151">
    <property type="entry name" value="AlkB-like_sf"/>
</dbReference>
<reference evidence="4" key="3">
    <citation type="submission" date="2014-09" db="EMBL/GenBank/DDBJ databases">
        <authorList>
            <person name="Magalhaes I.L.F."/>
            <person name="Oliveira U."/>
            <person name="Santos F.R."/>
            <person name="Vidigal T.H.D.A."/>
            <person name="Brescovit A.D."/>
            <person name="Santos A.J."/>
        </authorList>
    </citation>
    <scope>NUCLEOTIDE SEQUENCE</scope>
</reference>
<dbReference type="PANTHER" id="PTHR12463:SF0">
    <property type="entry name" value="ALPHA-KETOGLUTARATE-DEPENDENT DIOXYGENASE ALKB HOMOLOG 4"/>
    <property type="match status" value="1"/>
</dbReference>
<dbReference type="GO" id="GO:0051213">
    <property type="term" value="F:dioxygenase activity"/>
    <property type="evidence" value="ECO:0007669"/>
    <property type="project" value="UniProtKB-KW"/>
</dbReference>
<reference evidence="2" key="1">
    <citation type="journal article" date="2014" name="PLoS ONE">
        <title>Transcriptome-Based Identification of ABC Transporters in the Western Tarnished Plant Bug Lygus hesperus.</title>
        <authorList>
            <person name="Hull J.J."/>
            <person name="Chaney K."/>
            <person name="Geib S.M."/>
            <person name="Fabrick J.A."/>
            <person name="Brent C.S."/>
            <person name="Walsh D."/>
            <person name="Lavine L.C."/>
        </authorList>
    </citation>
    <scope>NUCLEOTIDE SEQUENCE</scope>
</reference>
<dbReference type="GO" id="GO:0070988">
    <property type="term" value="P:demethylation"/>
    <property type="evidence" value="ECO:0007669"/>
    <property type="project" value="InterPro"/>
</dbReference>
<gene>
    <name evidence="2" type="primary">ALKBH4_1</name>
    <name evidence="3" type="synonym">ALKBH4_0</name>
    <name evidence="3" type="ORF">CM83_36056</name>
    <name evidence="2" type="ORF">CM83_36057</name>
</gene>
<keyword evidence="2" id="KW-0223">Dioxygenase</keyword>
<organism evidence="2">
    <name type="scientific">Lygus hesperus</name>
    <name type="common">Western plant bug</name>
    <dbReference type="NCBI Taxonomy" id="30085"/>
    <lineage>
        <taxon>Eukaryota</taxon>
        <taxon>Metazoa</taxon>
        <taxon>Ecdysozoa</taxon>
        <taxon>Arthropoda</taxon>
        <taxon>Hexapoda</taxon>
        <taxon>Insecta</taxon>
        <taxon>Pterygota</taxon>
        <taxon>Neoptera</taxon>
        <taxon>Paraneoptera</taxon>
        <taxon>Hemiptera</taxon>
        <taxon>Heteroptera</taxon>
        <taxon>Panheteroptera</taxon>
        <taxon>Cimicomorpha</taxon>
        <taxon>Miridae</taxon>
        <taxon>Mirini</taxon>
        <taxon>Lygus</taxon>
    </lineage>
</organism>
<dbReference type="Gene3D" id="2.60.120.590">
    <property type="entry name" value="Alpha-ketoglutarate-dependent dioxygenase AlkB-like"/>
    <property type="match status" value="1"/>
</dbReference>
<dbReference type="EMBL" id="GBHO01005272">
    <property type="protein sequence ID" value="JAG38332.1"/>
    <property type="molecule type" value="Transcribed_RNA"/>
</dbReference>
<dbReference type="SUPFAM" id="SSF51197">
    <property type="entry name" value="Clavaminate synthase-like"/>
    <property type="match status" value="1"/>
</dbReference>
<reference evidence="2" key="2">
    <citation type="submission" date="2014-07" db="EMBL/GenBank/DDBJ databases">
        <authorList>
            <person name="Hull J."/>
        </authorList>
    </citation>
    <scope>NUCLEOTIDE SEQUENCE</scope>
</reference>
<protein>
    <submittedName>
        <fullName evidence="2">Putative alpha-ketoglutarate-dependent dioxygenase ABH4</fullName>
    </submittedName>
</protein>
<proteinExistence type="predicted"/>
<keyword evidence="2" id="KW-0560">Oxidoreductase</keyword>
<evidence type="ECO:0000313" key="4">
    <source>
        <dbReference type="EMBL" id="JAG54132.1"/>
    </source>
</evidence>
<evidence type="ECO:0000256" key="1">
    <source>
        <dbReference type="ARBA" id="ARBA00001954"/>
    </source>
</evidence>
<evidence type="ECO:0000313" key="3">
    <source>
        <dbReference type="EMBL" id="JAG38332.1"/>
    </source>
</evidence>
<dbReference type="AlphaFoldDB" id="A0A0A9WWW8"/>
<sequence length="292" mass="34116">METDRSGICGCKGIRTCLKCEKLFGIDNRNDSNLFRDDFKHYFYCSKCDTCWPSWDGQDHDNHQGEPFYIDGVYLLEDFLTEDEENRLLTSLDDLPWDSSQSGRRKQNFGPKCNFKKRKLRVGDFQGFPASTKFVQEKFKDVELLKDFQTIEQCSLEYDPNRGASIDPHIDDCWIWGERIVTVNLLSDSVLTLTKYIEQDSRPKYNLHLALESREPGNTASSVLIRIPMPRRSLLVLTGEARYRWEHQIFRDDIITRRVCLAYREFTLPYLPGGDSEHEGAEVMRIARDSWL</sequence>
<name>A0A0A9WWW8_LYGHE</name>
<dbReference type="EMBL" id="GBHO01031370">
    <property type="protein sequence ID" value="JAG12234.1"/>
    <property type="molecule type" value="Transcribed_RNA"/>
</dbReference>
<dbReference type="InterPro" id="IPR032857">
    <property type="entry name" value="ALKBH4"/>
</dbReference>
<accession>A0A0A9WWW8</accession>
<comment type="cofactor">
    <cofactor evidence="1">
        <name>Fe(2+)</name>
        <dbReference type="ChEBI" id="CHEBI:29033"/>
    </cofactor>
</comment>
<dbReference type="EMBL" id="GBRD01011692">
    <property type="protein sequence ID" value="JAG54132.1"/>
    <property type="molecule type" value="Transcribed_RNA"/>
</dbReference>